<dbReference type="STRING" id="623744.A0A553MVF7"/>
<proteinExistence type="predicted"/>
<feature type="compositionally biased region" description="Low complexity" evidence="1">
    <location>
        <begin position="482"/>
        <end position="492"/>
    </location>
</feature>
<name>A0A553MVF7_9TELE</name>
<feature type="compositionally biased region" description="Polar residues" evidence="1">
    <location>
        <begin position="643"/>
        <end position="652"/>
    </location>
</feature>
<gene>
    <name evidence="3" type="ORF">DNTS_003265</name>
</gene>
<dbReference type="GO" id="GO:0004715">
    <property type="term" value="F:non-membrane spanning protein tyrosine kinase activity"/>
    <property type="evidence" value="ECO:0007669"/>
    <property type="project" value="InterPro"/>
</dbReference>
<feature type="compositionally biased region" description="Low complexity" evidence="1">
    <location>
        <begin position="102"/>
        <end position="123"/>
    </location>
</feature>
<dbReference type="Proteomes" id="UP000316079">
    <property type="component" value="Unassembled WGS sequence"/>
</dbReference>
<dbReference type="Pfam" id="PF08919">
    <property type="entry name" value="F_actin_bind"/>
    <property type="match status" value="1"/>
</dbReference>
<feature type="compositionally biased region" description="Basic and acidic residues" evidence="1">
    <location>
        <begin position="502"/>
        <end position="514"/>
    </location>
</feature>
<evidence type="ECO:0000313" key="3">
    <source>
        <dbReference type="EMBL" id="TRY57173.1"/>
    </source>
</evidence>
<evidence type="ECO:0000313" key="4">
    <source>
        <dbReference type="Proteomes" id="UP000316079"/>
    </source>
</evidence>
<dbReference type="EMBL" id="SRMA01027244">
    <property type="protein sequence ID" value="TRY57173.1"/>
    <property type="molecule type" value="Genomic_DNA"/>
</dbReference>
<dbReference type="OrthoDB" id="98077at2759"/>
<organism evidence="3 4">
    <name type="scientific">Danionella cerebrum</name>
    <dbReference type="NCBI Taxonomy" id="2873325"/>
    <lineage>
        <taxon>Eukaryota</taxon>
        <taxon>Metazoa</taxon>
        <taxon>Chordata</taxon>
        <taxon>Craniata</taxon>
        <taxon>Vertebrata</taxon>
        <taxon>Euteleostomi</taxon>
        <taxon>Actinopterygii</taxon>
        <taxon>Neopterygii</taxon>
        <taxon>Teleostei</taxon>
        <taxon>Ostariophysi</taxon>
        <taxon>Cypriniformes</taxon>
        <taxon>Danionidae</taxon>
        <taxon>Danioninae</taxon>
        <taxon>Danionella</taxon>
    </lineage>
</organism>
<feature type="compositionally biased region" description="Pro residues" evidence="1">
    <location>
        <begin position="628"/>
        <end position="640"/>
    </location>
</feature>
<feature type="region of interest" description="Disordered" evidence="1">
    <location>
        <begin position="569"/>
        <end position="588"/>
    </location>
</feature>
<feature type="compositionally biased region" description="Basic and acidic residues" evidence="1">
    <location>
        <begin position="200"/>
        <end position="212"/>
    </location>
</feature>
<feature type="compositionally biased region" description="Acidic residues" evidence="1">
    <location>
        <begin position="1"/>
        <end position="12"/>
    </location>
</feature>
<dbReference type="SMART" id="SM00808">
    <property type="entry name" value="FABD"/>
    <property type="match status" value="1"/>
</dbReference>
<dbReference type="Gene3D" id="1.20.120.330">
    <property type="entry name" value="Nucleotidyltransferases domain 2"/>
    <property type="match status" value="1"/>
</dbReference>
<feature type="compositionally biased region" description="Basic and acidic residues" evidence="1">
    <location>
        <begin position="616"/>
        <end position="625"/>
    </location>
</feature>
<comment type="caution">
    <text evidence="3">The sequence shown here is derived from an EMBL/GenBank/DDBJ whole genome shotgun (WGS) entry which is preliminary data.</text>
</comment>
<sequence length="788" mass="83747">DRYSDEDDDDDVQLPSLARAAHATDSASWRKRNAGVTEKEKVVASNGTGRRSAVRLFAVGCELSKRTSRGLSTDLFCFPTRNTHRMGQQVGRVGEGTSAGIQTQPQGQQQQQLGRTNRVSGSGRRPRDGGGGINLTGTPPGRTAVAAANIMPDPGINVFTLHSEVAEELCKTASGCQSGVTQTFGHDMPLLPSKCRGPKKQSENKENMEEAGPHGPAGLASSLFVGEGRSSSSPALPRKQRDKSPSSLLEESQETTFTRDRKAGFFSSFMKKKSMSSSSTSSSSQLQQNLPMPPKRSSSFREMETQPHKKYEPTAGFAGPPPPLPQTDGLNFSPSHGEGNHVQSRCCGATFGQKPSPTNAGATSSQVGSSSSWGSLAGFFTPRLIKKTLGLRTAKTSGVDDGSGTKPFPRSNSTSSMSAGLPDLERMALTLPRNRSKPPLERTASTTSQPENGAVRPSDAVLRKLDEGTAQIRDRPKAKLLPRGVAGGVRAPGVGGEAESDSNTRTKDGQDDRQGWSSPSKTSTQGSVNLHNHKVPVLISPSLKHSSGDPQLVGVDSQGNRFKLLADSGDRDRPRLVKPKCAPPPPPMLRSLHHAYSVDAADEAIIGNMEINGDSIKRSGREARGPRPAIPPPQVPPAPIVPSSNNAIQTKLANGASSGGPGPTSSKPTLRRTRQQTERIPLDKISKEALLECAECLSTTLQGNTEVCSNNQVLDVGHQLLDYCSGYVDCIPQTRNKFAFREAVGKLELSLQELRACSTGGGLGGTGTSPVLDNLHMCIKEISDVVQR</sequence>
<feature type="compositionally biased region" description="Low complexity" evidence="1">
    <location>
        <begin position="265"/>
        <end position="284"/>
    </location>
</feature>
<feature type="compositionally biased region" description="Polar residues" evidence="1">
    <location>
        <begin position="515"/>
        <end position="530"/>
    </location>
</feature>
<reference evidence="3 4" key="1">
    <citation type="journal article" date="2019" name="Sci. Data">
        <title>Hybrid genome assembly and annotation of Danionella translucida.</title>
        <authorList>
            <person name="Kadobianskyi M."/>
            <person name="Schulze L."/>
            <person name="Schuelke M."/>
            <person name="Judkewitz B."/>
        </authorList>
    </citation>
    <scope>NUCLEOTIDE SEQUENCE [LARGE SCALE GENOMIC DNA]</scope>
    <source>
        <strain evidence="3 4">Bolton</strain>
    </source>
</reference>
<feature type="compositionally biased region" description="Low complexity" evidence="1">
    <location>
        <begin position="360"/>
        <end position="373"/>
    </location>
</feature>
<dbReference type="AlphaFoldDB" id="A0A553MVF7"/>
<feature type="region of interest" description="Disordered" evidence="1">
    <location>
        <begin position="183"/>
        <end position="373"/>
    </location>
</feature>
<dbReference type="FunFam" id="1.20.120.330:FF:000003">
    <property type="entry name" value="Tyrosine-protein kinase"/>
    <property type="match status" value="1"/>
</dbReference>
<feature type="compositionally biased region" description="Polar residues" evidence="1">
    <location>
        <begin position="245"/>
        <end position="256"/>
    </location>
</feature>
<evidence type="ECO:0000256" key="1">
    <source>
        <dbReference type="SAM" id="MobiDB-lite"/>
    </source>
</evidence>
<feature type="non-terminal residue" evidence="3">
    <location>
        <position position="1"/>
    </location>
</feature>
<feature type="region of interest" description="Disordered" evidence="1">
    <location>
        <begin position="1"/>
        <end position="34"/>
    </location>
</feature>
<feature type="compositionally biased region" description="Basic and acidic residues" evidence="1">
    <location>
        <begin position="299"/>
        <end position="312"/>
    </location>
</feature>
<feature type="compositionally biased region" description="Basic and acidic residues" evidence="1">
    <location>
        <begin position="461"/>
        <end position="477"/>
    </location>
</feature>
<dbReference type="GO" id="GO:0005524">
    <property type="term" value="F:ATP binding"/>
    <property type="evidence" value="ECO:0007669"/>
    <property type="project" value="InterPro"/>
</dbReference>
<protein>
    <recommendedName>
        <fullName evidence="2">F-actin binding domain-containing protein</fullName>
    </recommendedName>
</protein>
<dbReference type="InterPro" id="IPR015015">
    <property type="entry name" value="F-actin-binding"/>
</dbReference>
<evidence type="ECO:0000259" key="2">
    <source>
        <dbReference type="SMART" id="SM00808"/>
    </source>
</evidence>
<feature type="region of interest" description="Disordered" evidence="1">
    <location>
        <begin position="389"/>
        <end position="533"/>
    </location>
</feature>
<accession>A0A553MVF7</accession>
<feature type="domain" description="F-actin binding" evidence="2">
    <location>
        <begin position="662"/>
        <end position="788"/>
    </location>
</feature>
<feature type="region of interest" description="Disordered" evidence="1">
    <location>
        <begin position="95"/>
        <end position="140"/>
    </location>
</feature>
<feature type="region of interest" description="Disordered" evidence="1">
    <location>
        <begin position="616"/>
        <end position="681"/>
    </location>
</feature>
<keyword evidence="4" id="KW-1185">Reference proteome</keyword>